<keyword evidence="4 7" id="KW-0812">Transmembrane</keyword>
<comment type="subcellular location">
    <subcellularLocation>
        <location evidence="1 7">Cell membrane</location>
        <topology evidence="1 7">Multi-pass membrane protein</topology>
    </subcellularLocation>
</comment>
<evidence type="ECO:0000256" key="4">
    <source>
        <dbReference type="ARBA" id="ARBA00022692"/>
    </source>
</evidence>
<evidence type="ECO:0000313" key="10">
    <source>
        <dbReference type="Proteomes" id="UP000626244"/>
    </source>
</evidence>
<evidence type="ECO:0000256" key="3">
    <source>
        <dbReference type="ARBA" id="ARBA00022475"/>
    </source>
</evidence>
<feature type="transmembrane region" description="Helical" evidence="8">
    <location>
        <begin position="85"/>
        <end position="103"/>
    </location>
</feature>
<dbReference type="EMBL" id="BMHB01000008">
    <property type="protein sequence ID" value="GGI18502.1"/>
    <property type="molecule type" value="Genomic_DNA"/>
</dbReference>
<evidence type="ECO:0000256" key="1">
    <source>
        <dbReference type="ARBA" id="ARBA00004651"/>
    </source>
</evidence>
<dbReference type="FunFam" id="1.10.3730.20:FF:000001">
    <property type="entry name" value="Quaternary ammonium compound resistance transporter SugE"/>
    <property type="match status" value="1"/>
</dbReference>
<dbReference type="InterPro" id="IPR037185">
    <property type="entry name" value="EmrE-like"/>
</dbReference>
<dbReference type="Pfam" id="PF00893">
    <property type="entry name" value="Multi_Drug_Res"/>
    <property type="match status" value="1"/>
</dbReference>
<evidence type="ECO:0000256" key="6">
    <source>
        <dbReference type="ARBA" id="ARBA00023136"/>
    </source>
</evidence>
<dbReference type="InterPro" id="IPR045324">
    <property type="entry name" value="Small_multidrug_res"/>
</dbReference>
<reference evidence="10" key="1">
    <citation type="journal article" date="2019" name="Int. J. Syst. Evol. Microbiol.">
        <title>The Global Catalogue of Microorganisms (GCM) 10K type strain sequencing project: providing services to taxonomists for standard genome sequencing and annotation.</title>
        <authorList>
            <consortium name="The Broad Institute Genomics Platform"/>
            <consortium name="The Broad Institute Genome Sequencing Center for Infectious Disease"/>
            <person name="Wu L."/>
            <person name="Ma J."/>
        </authorList>
    </citation>
    <scope>NUCLEOTIDE SEQUENCE [LARGE SCALE GENOMIC DNA]</scope>
    <source>
        <strain evidence="10">CGMCC 1.14993</strain>
    </source>
</reference>
<dbReference type="PANTHER" id="PTHR30561">
    <property type="entry name" value="SMR FAMILY PROTON-DEPENDENT DRUG EFFLUX TRANSPORTER SUGE"/>
    <property type="match status" value="1"/>
</dbReference>
<evidence type="ECO:0000256" key="8">
    <source>
        <dbReference type="SAM" id="Phobius"/>
    </source>
</evidence>
<evidence type="ECO:0000313" key="9">
    <source>
        <dbReference type="EMBL" id="GGI18502.1"/>
    </source>
</evidence>
<evidence type="ECO:0000256" key="7">
    <source>
        <dbReference type="RuleBase" id="RU003942"/>
    </source>
</evidence>
<feature type="transmembrane region" description="Helical" evidence="8">
    <location>
        <begin position="59"/>
        <end position="79"/>
    </location>
</feature>
<keyword evidence="6 8" id="KW-0472">Membrane</keyword>
<keyword evidence="3" id="KW-1003">Cell membrane</keyword>
<keyword evidence="5 8" id="KW-1133">Transmembrane helix</keyword>
<accession>A0A8J3F2K9</accession>
<protein>
    <submittedName>
        <fullName evidence="9">QacE family quaternary ammonium compound efflux SMR transporter</fullName>
    </submittedName>
</protein>
<dbReference type="SUPFAM" id="SSF103481">
    <property type="entry name" value="Multidrug resistance efflux transporter EmrE"/>
    <property type="match status" value="1"/>
</dbReference>
<evidence type="ECO:0000256" key="2">
    <source>
        <dbReference type="ARBA" id="ARBA00022448"/>
    </source>
</evidence>
<organism evidence="9 10">
    <name type="scientific">Gottfriedia solisilvae</name>
    <dbReference type="NCBI Taxonomy" id="1516104"/>
    <lineage>
        <taxon>Bacteria</taxon>
        <taxon>Bacillati</taxon>
        <taxon>Bacillota</taxon>
        <taxon>Bacilli</taxon>
        <taxon>Bacillales</taxon>
        <taxon>Bacillaceae</taxon>
        <taxon>Gottfriedia</taxon>
    </lineage>
</organism>
<dbReference type="Proteomes" id="UP000626244">
    <property type="component" value="Unassembled WGS sequence"/>
</dbReference>
<dbReference type="AlphaFoldDB" id="A0A8J3F2K9"/>
<dbReference type="Gene3D" id="1.10.3730.20">
    <property type="match status" value="1"/>
</dbReference>
<gene>
    <name evidence="9" type="ORF">GCM10007380_43230</name>
</gene>
<sequence length="117" mass="12468">MMSWVYLIIAGICEIAWAFGLKYSDGFTNTVPTILTLLGIIISFYLFSKSIKVLPIGTAYAVFTGIGAAGTVIIGMVFLNETASLMKIILVITLLSGILGLKLTTKSDLQEDKGGVS</sequence>
<keyword evidence="10" id="KW-1185">Reference proteome</keyword>
<dbReference type="GO" id="GO:0005886">
    <property type="term" value="C:plasma membrane"/>
    <property type="evidence" value="ECO:0007669"/>
    <property type="project" value="UniProtKB-SubCell"/>
</dbReference>
<feature type="transmembrane region" description="Helical" evidence="8">
    <location>
        <begin position="28"/>
        <end position="47"/>
    </location>
</feature>
<comment type="caution">
    <text evidence="9">The sequence shown here is derived from an EMBL/GenBank/DDBJ whole genome shotgun (WGS) entry which is preliminary data.</text>
</comment>
<dbReference type="PANTHER" id="PTHR30561:SF0">
    <property type="entry name" value="GUANIDINIUM EXPORTER"/>
    <property type="match status" value="1"/>
</dbReference>
<comment type="similarity">
    <text evidence="7">Belongs to the drug/metabolite transporter (DMT) superfamily. Small multidrug resistance (SMR) (TC 2.A.7.1) family.</text>
</comment>
<name>A0A8J3F2K9_9BACI</name>
<dbReference type="InterPro" id="IPR000390">
    <property type="entry name" value="Small_drug/metabolite_transptr"/>
</dbReference>
<dbReference type="GO" id="GO:0022857">
    <property type="term" value="F:transmembrane transporter activity"/>
    <property type="evidence" value="ECO:0007669"/>
    <property type="project" value="InterPro"/>
</dbReference>
<evidence type="ECO:0000256" key="5">
    <source>
        <dbReference type="ARBA" id="ARBA00022989"/>
    </source>
</evidence>
<keyword evidence="2" id="KW-0813">Transport</keyword>
<proteinExistence type="inferred from homology"/>